<evidence type="ECO:0000313" key="5">
    <source>
        <dbReference type="Proteomes" id="UP000017667"/>
    </source>
</evidence>
<dbReference type="SUPFAM" id="SSF55729">
    <property type="entry name" value="Acyl-CoA N-acyltransferases (Nat)"/>
    <property type="match status" value="1"/>
</dbReference>
<dbReference type="EMBL" id="APQQ01000026">
    <property type="protein sequence ID" value="ENW17112.1"/>
    <property type="molecule type" value="Genomic_DNA"/>
</dbReference>
<organism evidence="4 5">
    <name type="scientific">Acinetobacter haemolyticus CIP 64.3 = MTCC 9819</name>
    <dbReference type="NCBI Taxonomy" id="1217659"/>
    <lineage>
        <taxon>Bacteria</taxon>
        <taxon>Pseudomonadati</taxon>
        <taxon>Pseudomonadota</taxon>
        <taxon>Gammaproteobacteria</taxon>
        <taxon>Moraxellales</taxon>
        <taxon>Moraxellaceae</taxon>
        <taxon>Acinetobacter</taxon>
    </lineage>
</organism>
<keyword evidence="2" id="KW-0012">Acyltransferase</keyword>
<gene>
    <name evidence="4" type="ORF">F927_02364</name>
</gene>
<sequence length="151" mass="16728">MSNIIVRQAVLSDLEALVPLLDGYRQFYGRPSDISAAREFLLARFNHGESVLFIAHEGNTPVGFTQLYPSFSSVSLARVFVLNDLFVHEQARRKGVASKLMSAATDFAKSLGAVRVSLSTATNNETAQSLYQSAGWRRDEQFFVYHIAIPA</sequence>
<dbReference type="PANTHER" id="PTHR43877">
    <property type="entry name" value="AMINOALKYLPHOSPHONATE N-ACETYLTRANSFERASE-RELATED-RELATED"/>
    <property type="match status" value="1"/>
</dbReference>
<dbReference type="Pfam" id="PF00583">
    <property type="entry name" value="Acetyltransf_1"/>
    <property type="match status" value="1"/>
</dbReference>
<comment type="caution">
    <text evidence="4">The sequence shown here is derived from an EMBL/GenBank/DDBJ whole genome shotgun (WGS) entry which is preliminary data.</text>
</comment>
<reference evidence="4 5" key="1">
    <citation type="submission" date="2013-02" db="EMBL/GenBank/DDBJ databases">
        <title>The Genome Sequence of Acinetobacter haemolyticus CIP 64.3.</title>
        <authorList>
            <consortium name="The Broad Institute Genome Sequencing Platform"/>
            <consortium name="The Broad Institute Genome Sequencing Center for Infectious Disease"/>
            <person name="Cerqueira G."/>
            <person name="Feldgarden M."/>
            <person name="Courvalin P."/>
            <person name="Perichon B."/>
            <person name="Grillot-Courvalin C."/>
            <person name="Clermont D."/>
            <person name="Rocha E."/>
            <person name="Yoon E.-J."/>
            <person name="Nemec A."/>
            <person name="Walker B."/>
            <person name="Young S.K."/>
            <person name="Zeng Q."/>
            <person name="Gargeya S."/>
            <person name="Fitzgerald M."/>
            <person name="Haas B."/>
            <person name="Abouelleil A."/>
            <person name="Alvarado L."/>
            <person name="Arachchi H.M."/>
            <person name="Berlin A.M."/>
            <person name="Chapman S.B."/>
            <person name="Dewar J."/>
            <person name="Goldberg J."/>
            <person name="Griggs A."/>
            <person name="Gujja S."/>
            <person name="Hansen M."/>
            <person name="Howarth C."/>
            <person name="Imamovic A."/>
            <person name="Larimer J."/>
            <person name="McCowan C."/>
            <person name="Murphy C."/>
            <person name="Neiman D."/>
            <person name="Pearson M."/>
            <person name="Priest M."/>
            <person name="Roberts A."/>
            <person name="Saif S."/>
            <person name="Shea T."/>
            <person name="Sisk P."/>
            <person name="Sykes S."/>
            <person name="Wortman J."/>
            <person name="Nusbaum C."/>
            <person name="Birren B."/>
        </authorList>
    </citation>
    <scope>NUCLEOTIDE SEQUENCE [LARGE SCALE GENOMIC DNA]</scope>
    <source>
        <strain evidence="4 5">CIP 64.3</strain>
    </source>
</reference>
<evidence type="ECO:0000256" key="1">
    <source>
        <dbReference type="ARBA" id="ARBA00022679"/>
    </source>
</evidence>
<dbReference type="PATRIC" id="fig|1217659.3.peg.2326"/>
<dbReference type="PANTHER" id="PTHR43877:SF2">
    <property type="entry name" value="AMINOALKYLPHOSPHONATE N-ACETYLTRANSFERASE-RELATED"/>
    <property type="match status" value="1"/>
</dbReference>
<dbReference type="AlphaFoldDB" id="N9F3N9"/>
<evidence type="ECO:0000259" key="3">
    <source>
        <dbReference type="PROSITE" id="PS51186"/>
    </source>
</evidence>
<proteinExistence type="predicted"/>
<dbReference type="InterPro" id="IPR050832">
    <property type="entry name" value="Bact_Acetyltransf"/>
</dbReference>
<keyword evidence="5" id="KW-1185">Reference proteome</keyword>
<dbReference type="HOGENOM" id="CLU_013985_34_9_6"/>
<dbReference type="GO" id="GO:0016747">
    <property type="term" value="F:acyltransferase activity, transferring groups other than amino-acyl groups"/>
    <property type="evidence" value="ECO:0007669"/>
    <property type="project" value="InterPro"/>
</dbReference>
<keyword evidence="1" id="KW-0808">Transferase</keyword>
<dbReference type="Gene3D" id="3.40.630.30">
    <property type="match status" value="1"/>
</dbReference>
<accession>N9F3N9</accession>
<feature type="domain" description="N-acetyltransferase" evidence="3">
    <location>
        <begin position="4"/>
        <end position="151"/>
    </location>
</feature>
<evidence type="ECO:0000313" key="4">
    <source>
        <dbReference type="EMBL" id="ENW17112.1"/>
    </source>
</evidence>
<dbReference type="CDD" id="cd04301">
    <property type="entry name" value="NAT_SF"/>
    <property type="match status" value="1"/>
</dbReference>
<name>N9F3N9_ACIHA</name>
<evidence type="ECO:0000256" key="2">
    <source>
        <dbReference type="ARBA" id="ARBA00023315"/>
    </source>
</evidence>
<protein>
    <recommendedName>
        <fullName evidence="3">N-acetyltransferase domain-containing protein</fullName>
    </recommendedName>
</protein>
<dbReference type="PROSITE" id="PS51186">
    <property type="entry name" value="GNAT"/>
    <property type="match status" value="1"/>
</dbReference>
<dbReference type="InterPro" id="IPR000182">
    <property type="entry name" value="GNAT_dom"/>
</dbReference>
<dbReference type="InterPro" id="IPR016181">
    <property type="entry name" value="Acyl_CoA_acyltransferase"/>
</dbReference>
<dbReference type="Proteomes" id="UP000017667">
    <property type="component" value="Unassembled WGS sequence"/>
</dbReference>
<dbReference type="RefSeq" id="WP_005082988.1">
    <property type="nucleotide sequence ID" value="NZ_ASYX01000113.1"/>
</dbReference>